<evidence type="ECO:0000313" key="1">
    <source>
        <dbReference type="EMBL" id="EDL76556.1"/>
    </source>
</evidence>
<dbReference type="RGD" id="1302971">
    <property type="gene designation" value="Adm2"/>
</dbReference>
<organism evidence="1 2">
    <name type="scientific">Rattus norvegicus</name>
    <name type="common">Rat</name>
    <dbReference type="NCBI Taxonomy" id="10116"/>
    <lineage>
        <taxon>Eukaryota</taxon>
        <taxon>Metazoa</taxon>
        <taxon>Chordata</taxon>
        <taxon>Craniata</taxon>
        <taxon>Vertebrata</taxon>
        <taxon>Euteleostomi</taxon>
        <taxon>Mammalia</taxon>
        <taxon>Eutheria</taxon>
        <taxon>Euarchontoglires</taxon>
        <taxon>Glires</taxon>
        <taxon>Rodentia</taxon>
        <taxon>Myomorpha</taxon>
        <taxon>Muroidea</taxon>
        <taxon>Muridae</taxon>
        <taxon>Murinae</taxon>
        <taxon>Rattus</taxon>
    </lineage>
</organism>
<evidence type="ECO:0000313" key="3">
    <source>
        <dbReference type="RGD" id="1302971"/>
    </source>
</evidence>
<dbReference type="Proteomes" id="UP000234681">
    <property type="component" value="Chromosome 7"/>
</dbReference>
<evidence type="ECO:0000313" key="2">
    <source>
        <dbReference type="Proteomes" id="UP000234681"/>
    </source>
</evidence>
<name>A6K7L3_RAT</name>
<dbReference type="AlphaFoldDB" id="A6K7L3"/>
<sequence length="108" mass="11364">MAQLLMVTVTFGCISLLYLLPGTLSGSLGKGLRPRVVAHDTQVPSVTWDPEDPMPSSFGLAVSWERVKSRISAIACGNLSGQVAGGTQLLWIPAAPTVMAEVGPRYPA</sequence>
<gene>
    <name evidence="1 3" type="primary">Adm2</name>
    <name evidence="1" type="ORF">rCG_59292</name>
</gene>
<dbReference type="EMBL" id="CH474027">
    <property type="protein sequence ID" value="EDL76556.1"/>
    <property type="molecule type" value="Genomic_DNA"/>
</dbReference>
<accession>A6K7L3</accession>
<proteinExistence type="predicted"/>
<reference evidence="2" key="1">
    <citation type="submission" date="2005-09" db="EMBL/GenBank/DDBJ databases">
        <authorList>
            <person name="Mural R.J."/>
            <person name="Li P.W."/>
            <person name="Adams M.D."/>
            <person name="Amanatides P.G."/>
            <person name="Baden-Tillson H."/>
            <person name="Barnstead M."/>
            <person name="Chin S.H."/>
            <person name="Dew I."/>
            <person name="Evans C.A."/>
            <person name="Ferriera S."/>
            <person name="Flanigan M."/>
            <person name="Fosler C."/>
            <person name="Glodek A."/>
            <person name="Gu Z."/>
            <person name="Holt R.A."/>
            <person name="Jennings D."/>
            <person name="Kraft C.L."/>
            <person name="Lu F."/>
            <person name="Nguyen T."/>
            <person name="Nusskern D.R."/>
            <person name="Pfannkoch C.M."/>
            <person name="Sitter C."/>
            <person name="Sutton G.G."/>
            <person name="Venter J.C."/>
            <person name="Wang Z."/>
            <person name="Woodage T."/>
            <person name="Zheng X.H."/>
            <person name="Zhong F."/>
        </authorList>
    </citation>
    <scope>NUCLEOTIDE SEQUENCE [LARGE SCALE GENOMIC DNA]</scope>
    <source>
        <strain>BN</strain>
        <strain evidence="2">Sprague-Dawley</strain>
    </source>
</reference>
<protein>
    <submittedName>
        <fullName evidence="1">Adrenomedullin 2</fullName>
    </submittedName>
</protein>